<evidence type="ECO:0000256" key="5">
    <source>
        <dbReference type="ARBA" id="ARBA00022989"/>
    </source>
</evidence>
<evidence type="ECO:0000256" key="2">
    <source>
        <dbReference type="ARBA" id="ARBA00008929"/>
    </source>
</evidence>
<gene>
    <name evidence="8" type="primary">nrfD</name>
    <name evidence="9" type="ORF">BEL05_01100</name>
    <name evidence="8" type="ORF">TUM3794_03440</name>
</gene>
<keyword evidence="4 7" id="KW-0812">Transmembrane</keyword>
<evidence type="ECO:0000313" key="9">
    <source>
        <dbReference type="EMBL" id="OEG74224.1"/>
    </source>
</evidence>
<feature type="transmembrane region" description="Helical" evidence="7">
    <location>
        <begin position="287"/>
        <end position="308"/>
    </location>
</feature>
<feature type="transmembrane region" description="Helical" evidence="7">
    <location>
        <begin position="90"/>
        <end position="113"/>
    </location>
</feature>
<dbReference type="AlphaFoldDB" id="A0A1E5IUQ9"/>
<dbReference type="EMBL" id="BPEU01000002">
    <property type="protein sequence ID" value="GIU35559.1"/>
    <property type="molecule type" value="Genomic_DNA"/>
</dbReference>
<name>A0A1E5IUQ9_SHECO</name>
<dbReference type="EMBL" id="MCBT01000024">
    <property type="protein sequence ID" value="OEG74224.1"/>
    <property type="molecule type" value="Genomic_DNA"/>
</dbReference>
<reference evidence="9 10" key="1">
    <citation type="submission" date="2016-07" db="EMBL/GenBank/DDBJ databases">
        <title>Whole-genome of two Shewanella species isolated from a digestive organ of sea cucumber Apostichopus japonicus Selenka 1867.</title>
        <authorList>
            <person name="Hong H.-H."/>
            <person name="Choi H."/>
            <person name="Cheon S."/>
            <person name="Oh J.-S."/>
            <person name="Lee H.-G."/>
            <person name="Park C."/>
        </authorList>
    </citation>
    <scope>NUCLEOTIDE SEQUENCE [LARGE SCALE GENOMIC DNA]</scope>
    <source>
        <strain evidence="9 10">CSB03KR</strain>
    </source>
</reference>
<dbReference type="Gene3D" id="1.20.1630.10">
    <property type="entry name" value="Formate dehydrogenase/DMSO reductase domain"/>
    <property type="match status" value="1"/>
</dbReference>
<dbReference type="PANTHER" id="PTHR34856:SF2">
    <property type="entry name" value="PROTEIN NRFD"/>
    <property type="match status" value="1"/>
</dbReference>
<evidence type="ECO:0000313" key="8">
    <source>
        <dbReference type="EMBL" id="GIU35559.1"/>
    </source>
</evidence>
<evidence type="ECO:0000256" key="7">
    <source>
        <dbReference type="SAM" id="Phobius"/>
    </source>
</evidence>
<evidence type="ECO:0000256" key="6">
    <source>
        <dbReference type="ARBA" id="ARBA00023136"/>
    </source>
</evidence>
<dbReference type="RefSeq" id="WP_028763746.1">
    <property type="nucleotide sequence ID" value="NZ_BPEU01000002.1"/>
</dbReference>
<dbReference type="InterPro" id="IPR017566">
    <property type="entry name" value="NrfD"/>
</dbReference>
<feature type="transmembrane region" description="Helical" evidence="7">
    <location>
        <begin position="144"/>
        <end position="169"/>
    </location>
</feature>
<dbReference type="InterPro" id="IPR005614">
    <property type="entry name" value="NrfD-like"/>
</dbReference>
<feature type="transmembrane region" description="Helical" evidence="7">
    <location>
        <begin position="222"/>
        <end position="241"/>
    </location>
</feature>
<reference evidence="8 11" key="2">
    <citation type="submission" date="2021-05" db="EMBL/GenBank/DDBJ databases">
        <title>Molecular characterization for Shewanella algae harboring chromosomal blaOXA-55-like strains isolated from clinical and environment sample.</title>
        <authorList>
            <person name="Ohama Y."/>
            <person name="Aoki K."/>
            <person name="Harada S."/>
            <person name="Moriya K."/>
            <person name="Ishii Y."/>
            <person name="Tateda K."/>
        </authorList>
    </citation>
    <scope>NUCLEOTIDE SEQUENCE [LARGE SCALE GENOMIC DNA]</scope>
    <source>
        <strain evidence="8 11">MBTL60-118</strain>
    </source>
</reference>
<dbReference type="OrthoDB" id="31166at2"/>
<evidence type="ECO:0000256" key="1">
    <source>
        <dbReference type="ARBA" id="ARBA00004651"/>
    </source>
</evidence>
<feature type="transmembrane region" description="Helical" evidence="7">
    <location>
        <begin position="181"/>
        <end position="202"/>
    </location>
</feature>
<keyword evidence="5 7" id="KW-1133">Transmembrane helix</keyword>
<keyword evidence="11" id="KW-1185">Reference proteome</keyword>
<dbReference type="NCBIfam" id="TIGR03148">
    <property type="entry name" value="cyt_nit_nrfD"/>
    <property type="match status" value="1"/>
</dbReference>
<keyword evidence="3" id="KW-1003">Cell membrane</keyword>
<dbReference type="Proteomes" id="UP000773469">
    <property type="component" value="Unassembled WGS sequence"/>
</dbReference>
<dbReference type="GO" id="GO:0005886">
    <property type="term" value="C:plasma membrane"/>
    <property type="evidence" value="ECO:0007669"/>
    <property type="project" value="UniProtKB-SubCell"/>
</dbReference>
<feature type="transmembrane region" description="Helical" evidence="7">
    <location>
        <begin position="47"/>
        <end position="70"/>
    </location>
</feature>
<organism evidence="9 10">
    <name type="scientific">Shewanella colwelliana</name>
    <name type="common">Alteromonas colwelliana</name>
    <dbReference type="NCBI Taxonomy" id="23"/>
    <lineage>
        <taxon>Bacteria</taxon>
        <taxon>Pseudomonadati</taxon>
        <taxon>Pseudomonadota</taxon>
        <taxon>Gammaproteobacteria</taxon>
        <taxon>Alteromonadales</taxon>
        <taxon>Shewanellaceae</taxon>
        <taxon>Shewanella</taxon>
    </lineage>
</organism>
<comment type="subcellular location">
    <subcellularLocation>
        <location evidence="1">Cell membrane</location>
        <topology evidence="1">Multi-pass membrane protein</topology>
    </subcellularLocation>
</comment>
<dbReference type="Proteomes" id="UP000095230">
    <property type="component" value="Unassembled WGS sequence"/>
</dbReference>
<sequence>MSAFHFEGLVWHWPIAIYLFLAGLSAGAVFFAIMLKHFKLASEAYHSPFVQAAAIIAPLAVFGGLGILVIDLTKPLDFWKILVFYNTTSVMSMGVLVLMAYQVALFAWIGCIFHQGLTRLLDGRFGAIGRLSTRFIQMLVRQEAAITGILVILSISLGAYTGFLLSALIGFPLLNNPVLPLLFLISGLSSGAAATLLGGVLLRGNPNGIEVRFIHGIEIPMILVEIGLLFTFFAGLILSGGQSQVAALNALGYGFWGWIFWGGVIGIGLTLPLAFNLWMKVSADRKFTYVAVTASFSLIGVFLLRNFILYTGQMTGV</sequence>
<proteinExistence type="inferred from homology"/>
<protein>
    <submittedName>
        <fullName evidence="9">Cytochrome c nitrite reductase subunit NrfD</fullName>
    </submittedName>
</protein>
<accession>A0A1E5IUQ9</accession>
<feature type="transmembrane region" description="Helical" evidence="7">
    <location>
        <begin position="253"/>
        <end position="275"/>
    </location>
</feature>
<evidence type="ECO:0000256" key="3">
    <source>
        <dbReference type="ARBA" id="ARBA00022475"/>
    </source>
</evidence>
<dbReference type="Pfam" id="PF03916">
    <property type="entry name" value="NrfD"/>
    <property type="match status" value="1"/>
</dbReference>
<evidence type="ECO:0000313" key="11">
    <source>
        <dbReference type="Proteomes" id="UP000773469"/>
    </source>
</evidence>
<evidence type="ECO:0000313" key="10">
    <source>
        <dbReference type="Proteomes" id="UP000095230"/>
    </source>
</evidence>
<dbReference type="PANTHER" id="PTHR34856">
    <property type="entry name" value="PROTEIN NRFD"/>
    <property type="match status" value="1"/>
</dbReference>
<evidence type="ECO:0000256" key="4">
    <source>
        <dbReference type="ARBA" id="ARBA00022692"/>
    </source>
</evidence>
<comment type="caution">
    <text evidence="9">The sequence shown here is derived from an EMBL/GenBank/DDBJ whole genome shotgun (WGS) entry which is preliminary data.</text>
</comment>
<comment type="similarity">
    <text evidence="2">Belongs to the NrfD family.</text>
</comment>
<dbReference type="STRING" id="23.BEL05_01100"/>
<keyword evidence="6 7" id="KW-0472">Membrane</keyword>
<dbReference type="InterPro" id="IPR052049">
    <property type="entry name" value="Electron_transfer_protein"/>
</dbReference>
<feature type="transmembrane region" description="Helical" evidence="7">
    <location>
        <begin position="15"/>
        <end position="35"/>
    </location>
</feature>